<reference evidence="1" key="1">
    <citation type="submission" date="2015-04" db="EMBL/GenBank/DDBJ databases">
        <title>The genome sequence of the plant pathogenic Rhizarian Plasmodiophora brassicae reveals insights in its biotrophic life cycle and the origin of chitin synthesis.</title>
        <authorList>
            <person name="Schwelm A."/>
            <person name="Fogelqvist J."/>
            <person name="Knaust A."/>
            <person name="Julke S."/>
            <person name="Lilja T."/>
            <person name="Dhandapani V."/>
            <person name="Bonilla-Rosso G."/>
            <person name="Karlsson M."/>
            <person name="Shevchenko A."/>
            <person name="Choi S.R."/>
            <person name="Kim H.G."/>
            <person name="Park J.Y."/>
            <person name="Lim Y.P."/>
            <person name="Ludwig-Muller J."/>
            <person name="Dixelius C."/>
        </authorList>
    </citation>
    <scope>NUCLEOTIDE SEQUENCE</scope>
    <source>
        <tissue evidence="1">Potato root galls</tissue>
    </source>
</reference>
<proteinExistence type="predicted"/>
<accession>A0A0H5QHP1</accession>
<dbReference type="AlphaFoldDB" id="A0A0H5QHP1"/>
<name>A0A0H5QHP1_9EUKA</name>
<protein>
    <submittedName>
        <fullName evidence="1">Uncharacterized protein</fullName>
    </submittedName>
</protein>
<organism evidence="1">
    <name type="scientific">Spongospora subterranea</name>
    <dbReference type="NCBI Taxonomy" id="70186"/>
    <lineage>
        <taxon>Eukaryota</taxon>
        <taxon>Sar</taxon>
        <taxon>Rhizaria</taxon>
        <taxon>Endomyxa</taxon>
        <taxon>Phytomyxea</taxon>
        <taxon>Plasmodiophorida</taxon>
        <taxon>Plasmodiophoridae</taxon>
        <taxon>Spongospora</taxon>
    </lineage>
</organism>
<evidence type="ECO:0000313" key="1">
    <source>
        <dbReference type="EMBL" id="CRZ01550.1"/>
    </source>
</evidence>
<sequence length="99" mass="10821">VGDPDLALSAVAMIRDPIAQIRSPSDAVLAYRLLDRIRDAFPCPCGVVGRCDVVNDDIERRSGEIAIIASRVADPGLLQEWITESPVRRSQLLQQLLSP</sequence>
<feature type="non-terminal residue" evidence="1">
    <location>
        <position position="1"/>
    </location>
</feature>
<dbReference type="EMBL" id="HACM01001108">
    <property type="protein sequence ID" value="CRZ01550.1"/>
    <property type="molecule type" value="Transcribed_RNA"/>
</dbReference>